<dbReference type="KEGG" id="vne:CFK40_17460"/>
<evidence type="ECO:0000256" key="2">
    <source>
        <dbReference type="ARBA" id="ARBA00022650"/>
    </source>
</evidence>
<dbReference type="InterPro" id="IPR036291">
    <property type="entry name" value="NAD(P)-bd_dom_sf"/>
</dbReference>
<dbReference type="GO" id="GO:0004735">
    <property type="term" value="F:pyrroline-5-carboxylate reductase activity"/>
    <property type="evidence" value="ECO:0007669"/>
    <property type="project" value="UniProtKB-UniRule"/>
</dbReference>
<dbReference type="InterPro" id="IPR028939">
    <property type="entry name" value="P5C_Rdtase_cat_N"/>
</dbReference>
<dbReference type="HAMAP" id="MF_01925">
    <property type="entry name" value="P5C_reductase"/>
    <property type="match status" value="1"/>
</dbReference>
<dbReference type="EC" id="1.5.1.2" evidence="6 7"/>
<comment type="similarity">
    <text evidence="1 6">Belongs to the pyrroline-5-carboxylate reductase family.</text>
</comment>
<keyword evidence="6" id="KW-0963">Cytoplasm</keyword>
<dbReference type="NCBIfam" id="TIGR00112">
    <property type="entry name" value="proC"/>
    <property type="match status" value="1"/>
</dbReference>
<gene>
    <name evidence="6 11" type="primary">proC</name>
    <name evidence="11" type="ORF">CFK40_17460</name>
</gene>
<sequence length="280" mass="30420">MLKQKTIAFLGAGNMAEAMISGMIQTEKVPANQIIVTNKCNYDRLNILEDKYGVRTAPITELPYKEIDFLILAMKPKGAEETLSTIKDLLPSNQVVISVLAGITTSFMEERLNTGQEVIRVMPNTSSMIQESATAMSLGTYTNEDNADAVNELLECMGEVYVIEEDQMDIFTGIAGSGPAYFYYLMEQMENVGKVSGMNDKMARKIAAQTVYGAAKMIMEKEEAPAELIDNIVSPNGTTAAGLDALKKHNGGEAITQAINNAAKRSKEISKELDGVLVPS</sequence>
<dbReference type="GO" id="GO:0055129">
    <property type="term" value="P:L-proline biosynthetic process"/>
    <property type="evidence" value="ECO:0007669"/>
    <property type="project" value="UniProtKB-UniRule"/>
</dbReference>
<dbReference type="GO" id="GO:0005737">
    <property type="term" value="C:cytoplasm"/>
    <property type="evidence" value="ECO:0007669"/>
    <property type="project" value="UniProtKB-SubCell"/>
</dbReference>
<dbReference type="Gene3D" id="3.40.50.720">
    <property type="entry name" value="NAD(P)-binding Rossmann-like Domain"/>
    <property type="match status" value="1"/>
</dbReference>
<name>A0A221MG89_9BACI</name>
<comment type="pathway">
    <text evidence="6">Amino-acid biosynthesis; L-proline biosynthesis; L-proline from L-glutamate 5-semialdehyde: step 1/1.</text>
</comment>
<evidence type="ECO:0000256" key="6">
    <source>
        <dbReference type="HAMAP-Rule" id="MF_01925"/>
    </source>
</evidence>
<dbReference type="PANTHER" id="PTHR11645:SF49">
    <property type="entry name" value="PYRROLINE-5-CARBOXYLATE REDUCTASE 1"/>
    <property type="match status" value="1"/>
</dbReference>
<evidence type="ECO:0000259" key="9">
    <source>
        <dbReference type="Pfam" id="PF03807"/>
    </source>
</evidence>
<keyword evidence="12" id="KW-1185">Reference proteome</keyword>
<dbReference type="Pfam" id="PF03807">
    <property type="entry name" value="F420_oxidored"/>
    <property type="match status" value="1"/>
</dbReference>
<evidence type="ECO:0000313" key="12">
    <source>
        <dbReference type="Proteomes" id="UP000204391"/>
    </source>
</evidence>
<feature type="domain" description="Pyrroline-5-carboxylate reductase dimerisation" evidence="10">
    <location>
        <begin position="165"/>
        <end position="268"/>
    </location>
</feature>
<dbReference type="InterPro" id="IPR029036">
    <property type="entry name" value="P5CR_dimer"/>
</dbReference>
<accession>A0A221MG89</accession>
<dbReference type="EMBL" id="CP022437">
    <property type="protein sequence ID" value="ASN06676.1"/>
    <property type="molecule type" value="Genomic_DNA"/>
</dbReference>
<keyword evidence="2 6" id="KW-0641">Proline biosynthesis</keyword>
<evidence type="ECO:0000256" key="1">
    <source>
        <dbReference type="ARBA" id="ARBA00005525"/>
    </source>
</evidence>
<organism evidence="11 12">
    <name type="scientific">Virgibacillus necropolis</name>
    <dbReference type="NCBI Taxonomy" id="163877"/>
    <lineage>
        <taxon>Bacteria</taxon>
        <taxon>Bacillati</taxon>
        <taxon>Bacillota</taxon>
        <taxon>Bacilli</taxon>
        <taxon>Bacillales</taxon>
        <taxon>Bacillaceae</taxon>
        <taxon>Virgibacillus</taxon>
    </lineage>
</organism>
<evidence type="ECO:0000313" key="11">
    <source>
        <dbReference type="EMBL" id="ASN06676.1"/>
    </source>
</evidence>
<evidence type="ECO:0000259" key="10">
    <source>
        <dbReference type="Pfam" id="PF14748"/>
    </source>
</evidence>
<feature type="binding site" evidence="8">
    <location>
        <begin position="73"/>
        <end position="76"/>
    </location>
    <ligand>
        <name>NADP(+)</name>
        <dbReference type="ChEBI" id="CHEBI:58349"/>
    </ligand>
</feature>
<comment type="function">
    <text evidence="5 6">Catalyzes the reduction of 1-pyrroline-5-carboxylate (PCA) to L-proline.</text>
</comment>
<dbReference type="SUPFAM" id="SSF51735">
    <property type="entry name" value="NAD(P)-binding Rossmann-fold domains"/>
    <property type="match status" value="1"/>
</dbReference>
<protein>
    <recommendedName>
        <fullName evidence="6 7">Pyrroline-5-carboxylate reductase</fullName>
        <shortName evidence="6">P5C reductase</shortName>
        <shortName evidence="6">P5CR</shortName>
        <ecNumber evidence="6 7">1.5.1.2</ecNumber>
    </recommendedName>
    <alternativeName>
        <fullName evidence="6">PCA reductase</fullName>
    </alternativeName>
</protein>
<evidence type="ECO:0000256" key="5">
    <source>
        <dbReference type="ARBA" id="ARBA00058118"/>
    </source>
</evidence>
<keyword evidence="4 6" id="KW-0560">Oxidoreductase</keyword>
<dbReference type="InterPro" id="IPR000304">
    <property type="entry name" value="Pyrroline-COOH_reductase"/>
</dbReference>
<dbReference type="PIRSF" id="PIRSF000193">
    <property type="entry name" value="Pyrrol-5-carb_rd"/>
    <property type="match status" value="1"/>
</dbReference>
<evidence type="ECO:0000256" key="4">
    <source>
        <dbReference type="ARBA" id="ARBA00023002"/>
    </source>
</evidence>
<dbReference type="Gene3D" id="1.10.3730.10">
    <property type="entry name" value="ProC C-terminal domain-like"/>
    <property type="match status" value="1"/>
</dbReference>
<comment type="catalytic activity">
    <reaction evidence="6">
        <text>L-proline + NADP(+) = (S)-1-pyrroline-5-carboxylate + NADPH + 2 H(+)</text>
        <dbReference type="Rhea" id="RHEA:14109"/>
        <dbReference type="ChEBI" id="CHEBI:15378"/>
        <dbReference type="ChEBI" id="CHEBI:17388"/>
        <dbReference type="ChEBI" id="CHEBI:57783"/>
        <dbReference type="ChEBI" id="CHEBI:58349"/>
        <dbReference type="ChEBI" id="CHEBI:60039"/>
        <dbReference type="EC" id="1.5.1.2"/>
    </reaction>
</comment>
<dbReference type="PANTHER" id="PTHR11645">
    <property type="entry name" value="PYRROLINE-5-CARBOXYLATE REDUCTASE"/>
    <property type="match status" value="1"/>
</dbReference>
<dbReference type="FunFam" id="1.10.3730.10:FF:000001">
    <property type="entry name" value="Pyrroline-5-carboxylate reductase"/>
    <property type="match status" value="1"/>
</dbReference>
<feature type="domain" description="Pyrroline-5-carboxylate reductase catalytic N-terminal" evidence="9">
    <location>
        <begin position="6"/>
        <end position="102"/>
    </location>
</feature>
<dbReference type="InterPro" id="IPR008927">
    <property type="entry name" value="6-PGluconate_DH-like_C_sf"/>
</dbReference>
<dbReference type="AlphaFoldDB" id="A0A221MG89"/>
<dbReference type="SUPFAM" id="SSF48179">
    <property type="entry name" value="6-phosphogluconate dehydrogenase C-terminal domain-like"/>
    <property type="match status" value="1"/>
</dbReference>
<evidence type="ECO:0000256" key="8">
    <source>
        <dbReference type="PIRSR" id="PIRSR000193-1"/>
    </source>
</evidence>
<evidence type="ECO:0000256" key="7">
    <source>
        <dbReference type="NCBIfam" id="TIGR00112"/>
    </source>
</evidence>
<comment type="subcellular location">
    <subcellularLocation>
        <location evidence="6">Cytoplasm</location>
    </subcellularLocation>
</comment>
<dbReference type="UniPathway" id="UPA00098">
    <property type="reaction ID" value="UER00361"/>
</dbReference>
<evidence type="ECO:0000256" key="3">
    <source>
        <dbReference type="ARBA" id="ARBA00022857"/>
    </source>
</evidence>
<dbReference type="Proteomes" id="UP000204391">
    <property type="component" value="Chromosome"/>
</dbReference>
<keyword evidence="6" id="KW-0028">Amino-acid biosynthesis</keyword>
<dbReference type="Pfam" id="PF14748">
    <property type="entry name" value="P5CR_dimer"/>
    <property type="match status" value="1"/>
</dbReference>
<reference evidence="11 12" key="1">
    <citation type="journal article" date="2003" name="Int. J. Syst. Evol. Microbiol.">
        <title>Virgibacillus carmonensis sp. nov., Virgibacillus necropolis sp. nov. and Virgibacillus picturae sp. nov., three novel species isolated from deteriorated mural paintings, transfer of the species of the genus salibacillus to Virgibacillus, as Virgibacillus marismortui comb. nov. and Virgibacillus salexigens comb. nov., and emended description of the genus Virgibacillus.</title>
        <authorList>
            <person name="Heyrman J."/>
            <person name="Logan N.A."/>
            <person name="Busse H.J."/>
            <person name="Balcaen A."/>
            <person name="Lebbe L."/>
            <person name="Rodriguez-Diaz M."/>
            <person name="Swings J."/>
            <person name="De Vos P."/>
        </authorList>
    </citation>
    <scope>NUCLEOTIDE SEQUENCE [LARGE SCALE GENOMIC DNA]</scope>
    <source>
        <strain evidence="11 12">LMG 19488</strain>
    </source>
</reference>
<proteinExistence type="inferred from homology"/>
<keyword evidence="3 6" id="KW-0521">NADP</keyword>
<comment type="catalytic activity">
    <reaction evidence="6">
        <text>L-proline + NAD(+) = (S)-1-pyrroline-5-carboxylate + NADH + 2 H(+)</text>
        <dbReference type="Rhea" id="RHEA:14105"/>
        <dbReference type="ChEBI" id="CHEBI:15378"/>
        <dbReference type="ChEBI" id="CHEBI:17388"/>
        <dbReference type="ChEBI" id="CHEBI:57540"/>
        <dbReference type="ChEBI" id="CHEBI:57945"/>
        <dbReference type="ChEBI" id="CHEBI:60039"/>
        <dbReference type="EC" id="1.5.1.2"/>
    </reaction>
</comment>
<dbReference type="OrthoDB" id="9805754at2"/>
<feature type="binding site" evidence="8">
    <location>
        <begin position="10"/>
        <end position="15"/>
    </location>
    <ligand>
        <name>NADP(+)</name>
        <dbReference type="ChEBI" id="CHEBI:58349"/>
    </ligand>
</feature>